<dbReference type="FunFam" id="1.10.10.10:FF:000001">
    <property type="entry name" value="LysR family transcriptional regulator"/>
    <property type="match status" value="1"/>
</dbReference>
<organism evidence="6 7">
    <name type="scientific">Colwellia psychrerythraea (strain 34H / ATCC BAA-681)</name>
    <name type="common">Vibrio psychroerythus</name>
    <dbReference type="NCBI Taxonomy" id="167879"/>
    <lineage>
        <taxon>Bacteria</taxon>
        <taxon>Pseudomonadati</taxon>
        <taxon>Pseudomonadota</taxon>
        <taxon>Gammaproteobacteria</taxon>
        <taxon>Alteromonadales</taxon>
        <taxon>Colwelliaceae</taxon>
        <taxon>Colwellia</taxon>
    </lineage>
</organism>
<dbReference type="SUPFAM" id="SSF46785">
    <property type="entry name" value="Winged helix' DNA-binding domain"/>
    <property type="match status" value="1"/>
</dbReference>
<evidence type="ECO:0000256" key="4">
    <source>
        <dbReference type="ARBA" id="ARBA00023163"/>
    </source>
</evidence>
<reference evidence="6" key="1">
    <citation type="journal article" date="2005" name="Proc. Natl. Acad. Sci. U.S.A.">
        <title>The psychrophilic lifestyle as revealed by the genome sequence of Colwellia psychrerythraea 34H through genomic and proteomic analyses.</title>
        <authorList>
            <person name="Methe B.A."/>
            <person name="Nelson K.E."/>
            <person name="Deming J.W."/>
            <person name="Momen B."/>
            <person name="Melamud E."/>
            <person name="Zhang X."/>
            <person name="Moult J."/>
            <person name="Madupu R."/>
            <person name="Nelson W.C."/>
            <person name="Dodson R.J."/>
            <person name="Brinkac L.M."/>
            <person name="Daugherty S.C."/>
            <person name="Durkin A.S."/>
            <person name="DeBoy R.T."/>
            <person name="Kolonay J.F."/>
            <person name="Sullivan S.A."/>
            <person name="Zhou L."/>
            <person name="Davidsen T.M."/>
            <person name="Wu M."/>
            <person name="Huston A.L."/>
            <person name="Lewis M."/>
            <person name="Weaver B."/>
            <person name="Weidman J.F."/>
            <person name="Khouri H."/>
            <person name="Utterback T.R."/>
            <person name="Feldblyum T.V."/>
            <person name="Fraser C.M."/>
        </authorList>
    </citation>
    <scope>NUCLEOTIDE SEQUENCE [LARGE SCALE GENOMIC DNA]</scope>
    <source>
        <strain evidence="6">34H</strain>
    </source>
</reference>
<dbReference type="Pfam" id="PF00126">
    <property type="entry name" value="HTH_1"/>
    <property type="match status" value="1"/>
</dbReference>
<dbReference type="EMBL" id="CP000083">
    <property type="protein sequence ID" value="AAZ24583.1"/>
    <property type="molecule type" value="Genomic_DNA"/>
</dbReference>
<dbReference type="GO" id="GO:0003700">
    <property type="term" value="F:DNA-binding transcription factor activity"/>
    <property type="evidence" value="ECO:0007669"/>
    <property type="project" value="InterPro"/>
</dbReference>
<evidence type="ECO:0000259" key="5">
    <source>
        <dbReference type="PROSITE" id="PS50931"/>
    </source>
</evidence>
<keyword evidence="3" id="KW-0238">DNA-binding</keyword>
<dbReference type="PROSITE" id="PS50931">
    <property type="entry name" value="HTH_LYSR"/>
    <property type="match status" value="1"/>
</dbReference>
<dbReference type="CDD" id="cd08422">
    <property type="entry name" value="PBP2_CrgA_like"/>
    <property type="match status" value="1"/>
</dbReference>
<dbReference type="DNASU" id="3519016"/>
<proteinExistence type="inferred from homology"/>
<name>Q484V5_COLP3</name>
<dbReference type="GO" id="GO:0043565">
    <property type="term" value="F:sequence-specific DNA binding"/>
    <property type="evidence" value="ECO:0007669"/>
    <property type="project" value="TreeGrafter"/>
</dbReference>
<dbReference type="InterPro" id="IPR058163">
    <property type="entry name" value="LysR-type_TF_proteobact-type"/>
</dbReference>
<keyword evidence="2" id="KW-0805">Transcription regulation</keyword>
<evidence type="ECO:0000256" key="2">
    <source>
        <dbReference type="ARBA" id="ARBA00023015"/>
    </source>
</evidence>
<evidence type="ECO:0000256" key="1">
    <source>
        <dbReference type="ARBA" id="ARBA00009437"/>
    </source>
</evidence>
<dbReference type="KEGG" id="cps:CPS_1672"/>
<dbReference type="Pfam" id="PF03466">
    <property type="entry name" value="LysR_substrate"/>
    <property type="match status" value="1"/>
</dbReference>
<dbReference type="InterPro" id="IPR036388">
    <property type="entry name" value="WH-like_DNA-bd_sf"/>
</dbReference>
<dbReference type="RefSeq" id="WP_011042504.1">
    <property type="nucleotide sequence ID" value="NC_003910.7"/>
</dbReference>
<dbReference type="GO" id="GO:0006351">
    <property type="term" value="P:DNA-templated transcription"/>
    <property type="evidence" value="ECO:0007669"/>
    <property type="project" value="TreeGrafter"/>
</dbReference>
<dbReference type="Proteomes" id="UP000000547">
    <property type="component" value="Chromosome"/>
</dbReference>
<protein>
    <submittedName>
        <fullName evidence="6">Transcriptional regulator, LysR family</fullName>
    </submittedName>
</protein>
<sequence>MDNIKQLSRLIIFAEVVQQGSFTGAAKQLGITKSAVSQQIKSLEADMDIRVLNRTTRGVSTTALGQKLLSRCQVLKDQVDLIFKDIVNAEENPRGRFAITLPHSLESNVVMPAIEQLCIEYPGIEPEIIVSDSSLDLVENNLDVAIHAGDLPDSSYRALPIGTITEIFCATPLYLNKNFTPQKLSDLAQLKWISTSWQKQKMSVYNSTNKEKVTIELTQFSKVNTFSTALAMALRHLGLVLLPDNVAKPLIKSGELVHIMEQFTGPVWPVHTLHAYQREKPVHLTRFHQLLCNHFHNL</sequence>
<dbReference type="SUPFAM" id="SSF53850">
    <property type="entry name" value="Periplasmic binding protein-like II"/>
    <property type="match status" value="1"/>
</dbReference>
<dbReference type="InterPro" id="IPR036390">
    <property type="entry name" value="WH_DNA-bd_sf"/>
</dbReference>
<dbReference type="AlphaFoldDB" id="Q484V5"/>
<dbReference type="STRING" id="167879.CPS_1672"/>
<dbReference type="PANTHER" id="PTHR30537:SF5">
    <property type="entry name" value="HTH-TYPE TRANSCRIPTIONAL ACTIVATOR TTDR-RELATED"/>
    <property type="match status" value="1"/>
</dbReference>
<gene>
    <name evidence="6" type="ordered locus">CPS_1672</name>
</gene>
<dbReference type="InterPro" id="IPR005119">
    <property type="entry name" value="LysR_subst-bd"/>
</dbReference>
<dbReference type="InterPro" id="IPR000847">
    <property type="entry name" value="LysR_HTH_N"/>
</dbReference>
<dbReference type="Gene3D" id="3.40.190.290">
    <property type="match status" value="1"/>
</dbReference>
<dbReference type="Gene3D" id="1.10.10.10">
    <property type="entry name" value="Winged helix-like DNA-binding domain superfamily/Winged helix DNA-binding domain"/>
    <property type="match status" value="1"/>
</dbReference>
<dbReference type="HOGENOM" id="CLU_039613_16_2_6"/>
<feature type="domain" description="HTH lysR-type" evidence="5">
    <location>
        <begin position="1"/>
        <end position="62"/>
    </location>
</feature>
<keyword evidence="4" id="KW-0804">Transcription</keyword>
<comment type="similarity">
    <text evidence="1">Belongs to the LysR transcriptional regulatory family.</text>
</comment>
<evidence type="ECO:0000313" key="6">
    <source>
        <dbReference type="EMBL" id="AAZ24583.1"/>
    </source>
</evidence>
<evidence type="ECO:0000313" key="7">
    <source>
        <dbReference type="Proteomes" id="UP000000547"/>
    </source>
</evidence>
<evidence type="ECO:0000256" key="3">
    <source>
        <dbReference type="ARBA" id="ARBA00023125"/>
    </source>
</evidence>
<accession>Q484V5</accession>
<dbReference type="PANTHER" id="PTHR30537">
    <property type="entry name" value="HTH-TYPE TRANSCRIPTIONAL REGULATOR"/>
    <property type="match status" value="1"/>
</dbReference>